<feature type="region of interest" description="Disordered" evidence="1">
    <location>
        <begin position="1"/>
        <end position="47"/>
    </location>
</feature>
<dbReference type="GO" id="GO:0000981">
    <property type="term" value="F:DNA-binding transcription factor activity, RNA polymerase II-specific"/>
    <property type="evidence" value="ECO:0007669"/>
    <property type="project" value="TreeGrafter"/>
</dbReference>
<evidence type="ECO:0000256" key="1">
    <source>
        <dbReference type="SAM" id="MobiDB-lite"/>
    </source>
</evidence>
<dbReference type="Proteomes" id="UP001295444">
    <property type="component" value="Chromosome 03"/>
</dbReference>
<dbReference type="PANTHER" id="PTHR47279">
    <property type="entry name" value="TRANSCRIPTION FACTOR SOX-30"/>
    <property type="match status" value="1"/>
</dbReference>
<sequence length="276" mass="30691">MPITGLEPYTENCTKETVRSSPLPVQPTSTISEPEQAVSPPIQDSESSLLADNKTTASQTQTTALSTYSIPDLHHTNEFGSIPSCNRSGCIPPTQSLPHGYQAPHFMPCLLGAPMPYSFHHPYFMHRPQFMPSSLQCRYAKQACNNQYCCFIPHSTCPFILPPFPLGVFYPTLQEGMNYDDHCQKQEALFSGCDGLCPVPGRSDECGQSMASYDCNQMEYDSPYHESDEYLPVIQQVDPEDIQSVFSPSTSQLSLIEQVNVTDVDDEEVIKIFGNL</sequence>
<evidence type="ECO:0000313" key="3">
    <source>
        <dbReference type="Proteomes" id="UP001295444"/>
    </source>
</evidence>
<dbReference type="InterPro" id="IPR052856">
    <property type="entry name" value="SOX30_TF"/>
</dbReference>
<dbReference type="GO" id="GO:0005634">
    <property type="term" value="C:nucleus"/>
    <property type="evidence" value="ECO:0007669"/>
    <property type="project" value="TreeGrafter"/>
</dbReference>
<proteinExistence type="predicted"/>
<organism evidence="2 3">
    <name type="scientific">Pelobates cultripes</name>
    <name type="common">Western spadefoot toad</name>
    <dbReference type="NCBI Taxonomy" id="61616"/>
    <lineage>
        <taxon>Eukaryota</taxon>
        <taxon>Metazoa</taxon>
        <taxon>Chordata</taxon>
        <taxon>Craniata</taxon>
        <taxon>Vertebrata</taxon>
        <taxon>Euteleostomi</taxon>
        <taxon>Amphibia</taxon>
        <taxon>Batrachia</taxon>
        <taxon>Anura</taxon>
        <taxon>Pelobatoidea</taxon>
        <taxon>Pelobatidae</taxon>
        <taxon>Pelobates</taxon>
    </lineage>
</organism>
<dbReference type="EMBL" id="OW240914">
    <property type="protein sequence ID" value="CAH2276303.1"/>
    <property type="molecule type" value="Genomic_DNA"/>
</dbReference>
<reference evidence="2" key="1">
    <citation type="submission" date="2022-03" db="EMBL/GenBank/DDBJ databases">
        <authorList>
            <person name="Alioto T."/>
            <person name="Alioto T."/>
            <person name="Gomez Garrido J."/>
        </authorList>
    </citation>
    <scope>NUCLEOTIDE SEQUENCE</scope>
</reference>
<name>A0AAD1W009_PELCU</name>
<keyword evidence="3" id="KW-1185">Reference proteome</keyword>
<gene>
    <name evidence="2" type="ORF">PECUL_23A016512</name>
</gene>
<dbReference type="AlphaFoldDB" id="A0AAD1W009"/>
<protein>
    <submittedName>
        <fullName evidence="2">Uncharacterized protein</fullName>
    </submittedName>
</protein>
<dbReference type="GO" id="GO:1990837">
    <property type="term" value="F:sequence-specific double-stranded DNA binding"/>
    <property type="evidence" value="ECO:0007669"/>
    <property type="project" value="TreeGrafter"/>
</dbReference>
<dbReference type="PANTHER" id="PTHR47279:SF1">
    <property type="entry name" value="TRANSCRIPTION FACTOR SOX-30"/>
    <property type="match status" value="1"/>
</dbReference>
<evidence type="ECO:0000313" key="2">
    <source>
        <dbReference type="EMBL" id="CAH2276303.1"/>
    </source>
</evidence>
<accession>A0AAD1W009</accession>